<gene>
    <name evidence="2" type="ORF">N479_16065</name>
</gene>
<accession>A0A0F6A9S4</accession>
<comment type="caution">
    <text evidence="2">The sequence shown here is derived from an EMBL/GenBank/DDBJ whole genome shotgun (WGS) entry which is preliminary data.</text>
</comment>
<dbReference type="Proteomes" id="UP000033434">
    <property type="component" value="Unassembled WGS sequence"/>
</dbReference>
<evidence type="ECO:0000256" key="1">
    <source>
        <dbReference type="SAM" id="SignalP"/>
    </source>
</evidence>
<protein>
    <submittedName>
        <fullName evidence="2">Uncharacterized protein</fullName>
    </submittedName>
</protein>
<proteinExistence type="predicted"/>
<evidence type="ECO:0000313" key="2">
    <source>
        <dbReference type="EMBL" id="KKE82925.1"/>
    </source>
</evidence>
<dbReference type="PATRIC" id="fig|1129367.4.peg.3185"/>
<dbReference type="EMBL" id="AUXW01000155">
    <property type="protein sequence ID" value="KKE82925.1"/>
    <property type="molecule type" value="Genomic_DNA"/>
</dbReference>
<dbReference type="RefSeq" id="WP_052961003.1">
    <property type="nucleotide sequence ID" value="NZ_AUXW01000155.1"/>
</dbReference>
<feature type="signal peptide" evidence="1">
    <location>
        <begin position="1"/>
        <end position="23"/>
    </location>
</feature>
<keyword evidence="1" id="KW-0732">Signal</keyword>
<feature type="chain" id="PRO_5002499529" evidence="1">
    <location>
        <begin position="24"/>
        <end position="123"/>
    </location>
</feature>
<reference evidence="2 3" key="1">
    <citation type="journal article" date="2015" name="BMC Genomics">
        <title>Genome mining reveals unlocked bioactive potential of marine Gram-negative bacteria.</title>
        <authorList>
            <person name="Machado H."/>
            <person name="Sonnenschein E.C."/>
            <person name="Melchiorsen J."/>
            <person name="Gram L."/>
        </authorList>
    </citation>
    <scope>NUCLEOTIDE SEQUENCE [LARGE SCALE GENOMIC DNA]</scope>
    <source>
        <strain evidence="2 3">S4054</strain>
    </source>
</reference>
<dbReference type="AlphaFoldDB" id="A0A0F6A9S4"/>
<name>A0A0F6A9S4_9GAMM</name>
<sequence length="123" mass="13202">MKLKNIISSLLLATSLLSTQAFANGSIFPEGYVSKLDTWVYGSDEYGVWVTLTAGATNTGDCGLTYYLPHTSDNKQLVYGALLSAQVSQTRVRLQSSTDPVAKNKLGICRASRVTLCQGNSCS</sequence>
<organism evidence="2 3">
    <name type="scientific">Pseudoalteromonas luteoviolacea S4054</name>
    <dbReference type="NCBI Taxonomy" id="1129367"/>
    <lineage>
        <taxon>Bacteria</taxon>
        <taxon>Pseudomonadati</taxon>
        <taxon>Pseudomonadota</taxon>
        <taxon>Gammaproteobacteria</taxon>
        <taxon>Alteromonadales</taxon>
        <taxon>Pseudoalteromonadaceae</taxon>
        <taxon>Pseudoalteromonas</taxon>
    </lineage>
</organism>
<evidence type="ECO:0000313" key="3">
    <source>
        <dbReference type="Proteomes" id="UP000033434"/>
    </source>
</evidence>